<name>A0A9P6PUC5_9FUNG</name>
<accession>A0A9P6PUC5</accession>
<feature type="compositionally biased region" description="Basic and acidic residues" evidence="1">
    <location>
        <begin position="59"/>
        <end position="71"/>
    </location>
</feature>
<evidence type="ECO:0000256" key="1">
    <source>
        <dbReference type="SAM" id="MobiDB-lite"/>
    </source>
</evidence>
<dbReference type="OrthoDB" id="413313at2759"/>
<dbReference type="PANTHER" id="PTHR10974">
    <property type="entry name" value="FI08016P-RELATED"/>
    <property type="match status" value="1"/>
</dbReference>
<feature type="region of interest" description="Disordered" evidence="1">
    <location>
        <begin position="297"/>
        <end position="317"/>
    </location>
</feature>
<dbReference type="PANTHER" id="PTHR10974:SF1">
    <property type="entry name" value="FI08016P-RELATED"/>
    <property type="match status" value="1"/>
</dbReference>
<feature type="compositionally biased region" description="Pro residues" evidence="1">
    <location>
        <begin position="302"/>
        <end position="311"/>
    </location>
</feature>
<dbReference type="Proteomes" id="UP000807716">
    <property type="component" value="Unassembled WGS sequence"/>
</dbReference>
<feature type="compositionally biased region" description="Low complexity" evidence="1">
    <location>
        <begin position="164"/>
        <end position="180"/>
    </location>
</feature>
<feature type="region of interest" description="Disordered" evidence="1">
    <location>
        <begin position="164"/>
        <end position="185"/>
    </location>
</feature>
<feature type="compositionally biased region" description="Basic and acidic residues" evidence="1">
    <location>
        <begin position="38"/>
        <end position="50"/>
    </location>
</feature>
<protein>
    <submittedName>
        <fullName evidence="2">Uncharacterized protein</fullName>
    </submittedName>
</protein>
<gene>
    <name evidence="2" type="ORF">DFQ27_007179</name>
</gene>
<sequence>MAPALSGHGSSSSWGYDSLDRRQDDDAHDSFPLQSQRPRNDHPPIQKGEDHGDDSDNDVDLHSDDKGRTQDYRLNLGNQDSDGEERGDDDDDDDDDDEEDDDDFLFQDDLAPLDRTKRSKFNPATAPRHPCKVLATVFGTATVVALAFALLSMLHIGQNNTLNDANNNNNNDTSSNNSSTFEPGRLLYPPPGVSVDDFDVTKFDLPAWDWDLNKFLPIDITKGPVFARISWKNGEQYLNVSCPQPYRYHFPSFAENEFKTHSVADTYETFLPLGNEPYVFVLCPPGINNANVVMREFDEPDPSQPTEPPRVPGTKAAPQPLMDDVVMILVDAIAREKFIKQMVKTMAVLDRINAAGVETGTGHRIFDFKHYNVLGRNSPPNKAFIYSGQPLDNLRQGTHWLWDTYQEQGFTTAHSDGECGGQKGLGDYVSGAITYEYAHVFRRVPAQYQMAEQMFCENHDMHYAKQVWGQSCTLPPGVNYDRALMGGMRWNTPYCAGNRALHEFIMEDLQGWLVSKKGQRRFATYSFMDAHSPGHHSITFDANFANFMEILLIGKDGNEPLLSPRSTLVIMADHGLHYGPEYYSFSGFLHHHIPPLYMAVPRKTLADYPEFAQNLETNQQRIISHLDLHQTFHHLAYGDQGPDMTTEEMMLFLQQPDFRQRFHAQAPVGHSFAQDKGRSLLLPIDVHRSCFTGGIPSDWCAFQPFLIFDPKKQIDAVFMQKALVMVANKMNEITARFGLESLCRNASVTPLPLYPDETDPNKALSMRNETRLFEHVRTEDLVMQSGYASALPAKAAIGLPGQSRVFYLRVQDSRVPHRLYAVNLIEDEIVMGNTTHMEIQQMSSYESYWSGCRTKLADAGVDLSRGELEGYMKHFCVC</sequence>
<feature type="compositionally biased region" description="Basic and acidic residues" evidence="1">
    <location>
        <begin position="18"/>
        <end position="29"/>
    </location>
</feature>
<dbReference type="EMBL" id="JAAAJB010000554">
    <property type="protein sequence ID" value="KAG0253833.1"/>
    <property type="molecule type" value="Genomic_DNA"/>
</dbReference>
<evidence type="ECO:0000313" key="3">
    <source>
        <dbReference type="Proteomes" id="UP000807716"/>
    </source>
</evidence>
<dbReference type="InterPro" id="IPR017850">
    <property type="entry name" value="Alkaline_phosphatase_core_sf"/>
</dbReference>
<keyword evidence="3" id="KW-1185">Reference proteome</keyword>
<dbReference type="InterPro" id="IPR004245">
    <property type="entry name" value="DUF229"/>
</dbReference>
<comment type="caution">
    <text evidence="2">The sequence shown here is derived from an EMBL/GenBank/DDBJ whole genome shotgun (WGS) entry which is preliminary data.</text>
</comment>
<feature type="compositionally biased region" description="Acidic residues" evidence="1">
    <location>
        <begin position="81"/>
        <end position="106"/>
    </location>
</feature>
<dbReference type="SUPFAM" id="SSF53649">
    <property type="entry name" value="Alkaline phosphatase-like"/>
    <property type="match status" value="1"/>
</dbReference>
<proteinExistence type="predicted"/>
<feature type="region of interest" description="Disordered" evidence="1">
    <location>
        <begin position="1"/>
        <end position="109"/>
    </location>
</feature>
<evidence type="ECO:0000313" key="2">
    <source>
        <dbReference type="EMBL" id="KAG0253833.1"/>
    </source>
</evidence>
<dbReference type="GO" id="GO:0005615">
    <property type="term" value="C:extracellular space"/>
    <property type="evidence" value="ECO:0007669"/>
    <property type="project" value="TreeGrafter"/>
</dbReference>
<dbReference type="Pfam" id="PF02995">
    <property type="entry name" value="DUF229"/>
    <property type="match status" value="1"/>
</dbReference>
<reference evidence="2" key="1">
    <citation type="journal article" date="2020" name="Fungal Divers.">
        <title>Resolving the Mortierellaceae phylogeny through synthesis of multi-gene phylogenetics and phylogenomics.</title>
        <authorList>
            <person name="Vandepol N."/>
            <person name="Liber J."/>
            <person name="Desiro A."/>
            <person name="Na H."/>
            <person name="Kennedy M."/>
            <person name="Barry K."/>
            <person name="Grigoriev I.V."/>
            <person name="Miller A.N."/>
            <person name="O'Donnell K."/>
            <person name="Stajich J.E."/>
            <person name="Bonito G."/>
        </authorList>
    </citation>
    <scope>NUCLEOTIDE SEQUENCE</scope>
    <source>
        <strain evidence="2">BC1065</strain>
    </source>
</reference>
<dbReference type="AlphaFoldDB" id="A0A9P6PUC5"/>
<organism evidence="2 3">
    <name type="scientific">Actinomortierella ambigua</name>
    <dbReference type="NCBI Taxonomy" id="1343610"/>
    <lineage>
        <taxon>Eukaryota</taxon>
        <taxon>Fungi</taxon>
        <taxon>Fungi incertae sedis</taxon>
        <taxon>Mucoromycota</taxon>
        <taxon>Mortierellomycotina</taxon>
        <taxon>Mortierellomycetes</taxon>
        <taxon>Mortierellales</taxon>
        <taxon>Mortierellaceae</taxon>
        <taxon>Actinomortierella</taxon>
    </lineage>
</organism>